<dbReference type="Gene3D" id="3.30.870.10">
    <property type="entry name" value="Endonuclease Chain A"/>
    <property type="match status" value="2"/>
</dbReference>
<dbReference type="InterPro" id="IPR051406">
    <property type="entry name" value="PLD_domain"/>
</dbReference>
<comment type="caution">
    <text evidence="8">The sequence shown here is derived from an EMBL/GenBank/DDBJ whole genome shotgun (WGS) entry which is preliminary data.</text>
</comment>
<comment type="catalytic activity">
    <reaction evidence="1">
        <text>a 1,2-diacyl-sn-glycero-3-phosphocholine + H2O = a 1,2-diacyl-sn-glycero-3-phosphate + choline + H(+)</text>
        <dbReference type="Rhea" id="RHEA:14445"/>
        <dbReference type="ChEBI" id="CHEBI:15354"/>
        <dbReference type="ChEBI" id="CHEBI:15377"/>
        <dbReference type="ChEBI" id="CHEBI:15378"/>
        <dbReference type="ChEBI" id="CHEBI:57643"/>
        <dbReference type="ChEBI" id="CHEBI:58608"/>
        <dbReference type="EC" id="3.1.4.4"/>
    </reaction>
</comment>
<dbReference type="GO" id="GO:0016891">
    <property type="term" value="F:RNA endonuclease activity producing 5'-phosphomonoesters, hydrolytic mechanism"/>
    <property type="evidence" value="ECO:0007669"/>
    <property type="project" value="TreeGrafter"/>
</dbReference>
<accession>A0A4S3KRG1</accession>
<dbReference type="STRING" id="993689.GCA_002077135_00327"/>
<keyword evidence="9" id="KW-1185">Reference proteome</keyword>
<dbReference type="InterPro" id="IPR025202">
    <property type="entry name" value="PLD-like_dom"/>
</dbReference>
<reference evidence="8 9" key="1">
    <citation type="submission" date="2017-02" db="EMBL/GenBank/DDBJ databases">
        <title>Whole genome sequencing of Metallibacterium scheffleri DSM 24874 (T).</title>
        <authorList>
            <person name="Kumar S."/>
            <person name="Patil P."/>
            <person name="Patil P.B."/>
        </authorList>
    </citation>
    <scope>NUCLEOTIDE SEQUENCE [LARGE SCALE GENOMIC DNA]</scope>
    <source>
        <strain evidence="8 9">DSM 24874</strain>
    </source>
</reference>
<evidence type="ECO:0000256" key="6">
    <source>
        <dbReference type="ARBA" id="ARBA00023098"/>
    </source>
</evidence>
<evidence type="ECO:0000256" key="4">
    <source>
        <dbReference type="ARBA" id="ARBA00022801"/>
    </source>
</evidence>
<evidence type="ECO:0000313" key="9">
    <source>
        <dbReference type="Proteomes" id="UP000307749"/>
    </source>
</evidence>
<evidence type="ECO:0000256" key="3">
    <source>
        <dbReference type="ARBA" id="ARBA00012027"/>
    </source>
</evidence>
<dbReference type="PANTHER" id="PTHR43856:SF1">
    <property type="entry name" value="MITOCHONDRIAL CARDIOLIPIN HYDROLASE"/>
    <property type="match status" value="1"/>
</dbReference>
<dbReference type="GO" id="GO:0004630">
    <property type="term" value="F:phospholipase D activity"/>
    <property type="evidence" value="ECO:0007669"/>
    <property type="project" value="UniProtKB-EC"/>
</dbReference>
<feature type="domain" description="Phospholipase D-like" evidence="7">
    <location>
        <begin position="189"/>
        <end position="286"/>
    </location>
</feature>
<evidence type="ECO:0000256" key="2">
    <source>
        <dbReference type="ARBA" id="ARBA00008664"/>
    </source>
</evidence>
<dbReference type="Pfam" id="PF13091">
    <property type="entry name" value="PLDc_2"/>
    <property type="match status" value="2"/>
</dbReference>
<dbReference type="PANTHER" id="PTHR43856">
    <property type="entry name" value="CARDIOLIPIN HYDROLASE"/>
    <property type="match status" value="1"/>
</dbReference>
<dbReference type="RefSeq" id="WP_081130417.1">
    <property type="nucleotide sequence ID" value="NZ_LDOS01000005.1"/>
</dbReference>
<sequence>MLYIQPTAGDAPVVQVIQQAQHSIDLNVYYLADRGILHALQDAVHRGVHVRIILDGRPYKMAPAKVRREFAAARATGASVEQAPARFEARYVFDHAKYVCSAHACEIGTANFDWSAFNRNREYLWVTRQPAIVQSARAVFDADWTNTSAPSAVRKWLVLSPGATQAIETMIAQPGQVEIESEEMGSDRQILRTIEAKGAQAQVILPESISSEDRRNAQALAAHGVQVRLMPKSAGYMHAKMILGQQWTFIGSQNFSVSSLDRNREMGVVLTGATVTPARAQFAADWNTAVPLSAAPANGGHARYRRSWHHWRH</sequence>
<protein>
    <recommendedName>
        <fullName evidence="3">phospholipase D</fullName>
        <ecNumber evidence="3">3.1.4.4</ecNumber>
    </recommendedName>
</protein>
<dbReference type="OrthoDB" id="9762009at2"/>
<feature type="domain" description="Phospholipase D-like" evidence="7">
    <location>
        <begin position="14"/>
        <end position="144"/>
    </location>
</feature>
<evidence type="ECO:0000313" key="8">
    <source>
        <dbReference type="EMBL" id="THD11675.1"/>
    </source>
</evidence>
<dbReference type="EC" id="3.1.4.4" evidence="3"/>
<dbReference type="Proteomes" id="UP000307749">
    <property type="component" value="Unassembled WGS sequence"/>
</dbReference>
<organism evidence="8 9">
    <name type="scientific">Metallibacterium scheffleri</name>
    <dbReference type="NCBI Taxonomy" id="993689"/>
    <lineage>
        <taxon>Bacteria</taxon>
        <taxon>Pseudomonadati</taxon>
        <taxon>Pseudomonadota</taxon>
        <taxon>Gammaproteobacteria</taxon>
        <taxon>Lysobacterales</taxon>
        <taxon>Rhodanobacteraceae</taxon>
        <taxon>Metallibacterium</taxon>
    </lineage>
</organism>
<dbReference type="GO" id="GO:0016042">
    <property type="term" value="P:lipid catabolic process"/>
    <property type="evidence" value="ECO:0007669"/>
    <property type="project" value="UniProtKB-KW"/>
</dbReference>
<evidence type="ECO:0000256" key="5">
    <source>
        <dbReference type="ARBA" id="ARBA00022963"/>
    </source>
</evidence>
<keyword evidence="4" id="KW-0378">Hydrolase</keyword>
<dbReference type="SUPFAM" id="SSF56024">
    <property type="entry name" value="Phospholipase D/nuclease"/>
    <property type="match status" value="2"/>
</dbReference>
<dbReference type="AlphaFoldDB" id="A0A4S3KRG1"/>
<keyword evidence="6" id="KW-0443">Lipid metabolism</keyword>
<evidence type="ECO:0000256" key="1">
    <source>
        <dbReference type="ARBA" id="ARBA00000798"/>
    </source>
</evidence>
<dbReference type="EMBL" id="MWQO01000008">
    <property type="protein sequence ID" value="THD11675.1"/>
    <property type="molecule type" value="Genomic_DNA"/>
</dbReference>
<keyword evidence="5" id="KW-0442">Lipid degradation</keyword>
<evidence type="ECO:0000259" key="7">
    <source>
        <dbReference type="Pfam" id="PF13091"/>
    </source>
</evidence>
<gene>
    <name evidence="8" type="ORF">B1806_02625</name>
</gene>
<name>A0A4S3KRG1_9GAMM</name>
<proteinExistence type="inferred from homology"/>
<comment type="similarity">
    <text evidence="2">Belongs to the phospholipase D family.</text>
</comment>